<dbReference type="Proteomes" id="UP001174936">
    <property type="component" value="Unassembled WGS sequence"/>
</dbReference>
<name>A0AA39YQP7_9PEZI</name>
<accession>A0AA39YQP7</accession>
<evidence type="ECO:0000313" key="2">
    <source>
        <dbReference type="Proteomes" id="UP001174936"/>
    </source>
</evidence>
<dbReference type="AlphaFoldDB" id="A0AA39YQP7"/>
<proteinExistence type="predicted"/>
<organism evidence="1 2">
    <name type="scientific">Cercophora newfieldiana</name>
    <dbReference type="NCBI Taxonomy" id="92897"/>
    <lineage>
        <taxon>Eukaryota</taxon>
        <taxon>Fungi</taxon>
        <taxon>Dikarya</taxon>
        <taxon>Ascomycota</taxon>
        <taxon>Pezizomycotina</taxon>
        <taxon>Sordariomycetes</taxon>
        <taxon>Sordariomycetidae</taxon>
        <taxon>Sordariales</taxon>
        <taxon>Lasiosphaeriaceae</taxon>
        <taxon>Cercophora</taxon>
    </lineage>
</organism>
<keyword evidence="2" id="KW-1185">Reference proteome</keyword>
<protein>
    <submittedName>
        <fullName evidence="1">Uncharacterized protein</fullName>
    </submittedName>
</protein>
<reference evidence="1" key="1">
    <citation type="submission" date="2023-06" db="EMBL/GenBank/DDBJ databases">
        <title>Genome-scale phylogeny and comparative genomics of the fungal order Sordariales.</title>
        <authorList>
            <consortium name="Lawrence Berkeley National Laboratory"/>
            <person name="Hensen N."/>
            <person name="Bonometti L."/>
            <person name="Westerberg I."/>
            <person name="Brannstrom I.O."/>
            <person name="Guillou S."/>
            <person name="Cros-Aarteil S."/>
            <person name="Calhoun S."/>
            <person name="Haridas S."/>
            <person name="Kuo A."/>
            <person name="Mondo S."/>
            <person name="Pangilinan J."/>
            <person name="Riley R."/>
            <person name="Labutti K."/>
            <person name="Andreopoulos B."/>
            <person name="Lipzen A."/>
            <person name="Chen C."/>
            <person name="Yanf M."/>
            <person name="Daum C."/>
            <person name="Ng V."/>
            <person name="Clum A."/>
            <person name="Steindorff A."/>
            <person name="Ohm R."/>
            <person name="Martin F."/>
            <person name="Silar P."/>
            <person name="Natvig D."/>
            <person name="Lalanne C."/>
            <person name="Gautier V."/>
            <person name="Ament-Velasquez S.L."/>
            <person name="Kruys A."/>
            <person name="Hutchinson M.I."/>
            <person name="Powell A.J."/>
            <person name="Barry K."/>
            <person name="Miller A.N."/>
            <person name="Grigoriev I.V."/>
            <person name="Debuchy R."/>
            <person name="Gladieux P."/>
            <person name="Thoren M.H."/>
            <person name="Johannesson H."/>
        </authorList>
    </citation>
    <scope>NUCLEOTIDE SEQUENCE</scope>
    <source>
        <strain evidence="1">SMH2532-1</strain>
    </source>
</reference>
<dbReference type="EMBL" id="JAULSV010000001">
    <property type="protein sequence ID" value="KAK0656380.1"/>
    <property type="molecule type" value="Genomic_DNA"/>
</dbReference>
<sequence>MPPFHSLVGKSRVDSSSFRQPAPHSLACGLDRVWRVWLLDRWLAHVPEDWLTFPLQAVAPCLCAPGLHHPQSWGMLALTSKTSQHYRKEAQPVALIPWDREGLWLIKPEERSDASDPR</sequence>
<gene>
    <name evidence="1" type="ORF">B0T16DRAFT_399201</name>
</gene>
<comment type="caution">
    <text evidence="1">The sequence shown here is derived from an EMBL/GenBank/DDBJ whole genome shotgun (WGS) entry which is preliminary data.</text>
</comment>
<evidence type="ECO:0000313" key="1">
    <source>
        <dbReference type="EMBL" id="KAK0656380.1"/>
    </source>
</evidence>